<name>A0A1I5ZXM7_9BACI</name>
<feature type="transmembrane region" description="Helical" evidence="1">
    <location>
        <begin position="38"/>
        <end position="56"/>
    </location>
</feature>
<feature type="transmembrane region" description="Helical" evidence="1">
    <location>
        <begin position="68"/>
        <end position="84"/>
    </location>
</feature>
<accession>A0A1I5ZXM7</accession>
<reference evidence="2 3" key="1">
    <citation type="submission" date="2016-10" db="EMBL/GenBank/DDBJ databases">
        <authorList>
            <person name="Varghese N."/>
            <person name="Submissions S."/>
        </authorList>
    </citation>
    <scope>NUCLEOTIDE SEQUENCE [LARGE SCALE GENOMIC DNA]</scope>
    <source>
        <strain evidence="2 3">DSM 13796</strain>
    </source>
</reference>
<dbReference type="EMBL" id="FOXX01000005">
    <property type="protein sequence ID" value="SFQ61083.1"/>
    <property type="molecule type" value="Genomic_DNA"/>
</dbReference>
<evidence type="ECO:0000313" key="3">
    <source>
        <dbReference type="Proteomes" id="UP000182762"/>
    </source>
</evidence>
<evidence type="ECO:0000256" key="1">
    <source>
        <dbReference type="SAM" id="Phobius"/>
    </source>
</evidence>
<keyword evidence="3" id="KW-1185">Reference proteome</keyword>
<dbReference type="RefSeq" id="WP_061804733.1">
    <property type="nucleotide sequence ID" value="NZ_FOXX01000005.1"/>
</dbReference>
<sequence>MSYGNYERNLSLFVIGLFFAFLTILFPLLALITSRELFLDLMGVTLGISLIIWGLHKLKSSKGKGLRRILIGGAIFIFLMIKLFL</sequence>
<organism evidence="2 3">
    <name type="scientific">Priestia endophytica DSM 13796</name>
    <dbReference type="NCBI Taxonomy" id="1121089"/>
    <lineage>
        <taxon>Bacteria</taxon>
        <taxon>Bacillati</taxon>
        <taxon>Bacillota</taxon>
        <taxon>Bacilli</taxon>
        <taxon>Bacillales</taxon>
        <taxon>Bacillaceae</taxon>
        <taxon>Priestia</taxon>
    </lineage>
</organism>
<gene>
    <name evidence="2" type="ORF">SAMN02745910_02312</name>
</gene>
<dbReference type="GeneID" id="93710966"/>
<dbReference type="Proteomes" id="UP000182762">
    <property type="component" value="Unassembled WGS sequence"/>
</dbReference>
<feature type="transmembrane region" description="Helical" evidence="1">
    <location>
        <begin position="12"/>
        <end position="32"/>
    </location>
</feature>
<keyword evidence="1" id="KW-1133">Transmembrane helix</keyword>
<keyword evidence="1" id="KW-0472">Membrane</keyword>
<keyword evidence="1" id="KW-0812">Transmembrane</keyword>
<protein>
    <submittedName>
        <fullName evidence="2">Uncharacterized protein</fullName>
    </submittedName>
</protein>
<proteinExistence type="predicted"/>
<comment type="caution">
    <text evidence="2">The sequence shown here is derived from an EMBL/GenBank/DDBJ whole genome shotgun (WGS) entry which is preliminary data.</text>
</comment>
<evidence type="ECO:0000313" key="2">
    <source>
        <dbReference type="EMBL" id="SFQ61083.1"/>
    </source>
</evidence>